<proteinExistence type="predicted"/>
<name>D3PX58_STANL</name>
<dbReference type="Gene3D" id="1.10.30.50">
    <property type="match status" value="1"/>
</dbReference>
<protein>
    <recommendedName>
        <fullName evidence="1">GmrSD restriction endonucleases N-terminal domain-containing protein</fullName>
    </recommendedName>
</protein>
<dbReference type="KEGG" id="sna:Snas_1618"/>
<dbReference type="InterPro" id="IPR036086">
    <property type="entry name" value="ParB/Sulfiredoxin_sf"/>
</dbReference>
<keyword evidence="3" id="KW-1185">Reference proteome</keyword>
<feature type="domain" description="GmrSD restriction endonucleases N-terminal" evidence="1">
    <location>
        <begin position="50"/>
        <end position="210"/>
    </location>
</feature>
<dbReference type="SUPFAM" id="SSF110849">
    <property type="entry name" value="ParB/Sulfiredoxin"/>
    <property type="match status" value="1"/>
</dbReference>
<evidence type="ECO:0000259" key="1">
    <source>
        <dbReference type="Pfam" id="PF03235"/>
    </source>
</evidence>
<dbReference type="InterPro" id="IPR003615">
    <property type="entry name" value="HNH_nuc"/>
</dbReference>
<dbReference type="CDD" id="cd00085">
    <property type="entry name" value="HNHc"/>
    <property type="match status" value="1"/>
</dbReference>
<organism evidence="2 3">
    <name type="scientific">Stackebrandtia nassauensis (strain DSM 44728 / CIP 108903 / NRRL B-16338 / NBRC 102104 / LLR-40K-21)</name>
    <dbReference type="NCBI Taxonomy" id="446470"/>
    <lineage>
        <taxon>Bacteria</taxon>
        <taxon>Bacillati</taxon>
        <taxon>Actinomycetota</taxon>
        <taxon>Actinomycetes</taxon>
        <taxon>Glycomycetales</taxon>
        <taxon>Glycomycetaceae</taxon>
        <taxon>Stackebrandtia</taxon>
    </lineage>
</organism>
<dbReference type="Proteomes" id="UP000000844">
    <property type="component" value="Chromosome"/>
</dbReference>
<dbReference type="EMBL" id="CP001778">
    <property type="protein sequence ID" value="ADD41321.1"/>
    <property type="molecule type" value="Genomic_DNA"/>
</dbReference>
<accession>D3PX58</accession>
<dbReference type="eggNOG" id="COG1479">
    <property type="taxonomic scope" value="Bacteria"/>
</dbReference>
<sequence>MAKKRLVNLDALIPRDDFLVSATEAIPPADFASSMKVTDLERDSFTYHTLRKPDFQRETANWDPDKVAELVKSFLEGDLIPSVILWRSSHSGNIFVIDGAHRLSALIAWVHDDYGDSHTSTRFFDKNIPDEQKRAAKETRDLISKSVGSFEDLRQASRNPDTADEERVRLARNLSAYALTLQWVRGEHDKAESSFFKINQQATPIDKTELAIIKSRRKPNAVAARALLRAGTGHKYWSAFNPEIQEEIESIAVEVYDLLFKPSLDQSIRNTDLPVAGKGYSADSLKMILELVNYVNNIKDEMWLENSHAAPRRGKAATSTSQLENDVDGAQTLAFMKRVRRAALRIAGNHPSSLALHPAVYFYSATGQFQPSAFLATIRFVLELTQRNRLIEFTKVRSKFEEFLVQYKYFMNQLVRQHGGIPRSIDAILVMFQVILENIATGITDGEIIEAFSGLAVLRPIKVRTAVDYEHKREFTRETKVMIRLQEILDKASLCGICGSRLPLKLSSVDHILRKEDGGLGEPRNAQLTHPYCNSGFKEHLNSLTIAN</sequence>
<dbReference type="Pfam" id="PF03235">
    <property type="entry name" value="GmrSD_N"/>
    <property type="match status" value="1"/>
</dbReference>
<dbReference type="HOGENOM" id="CLU_040414_0_0_11"/>
<dbReference type="InterPro" id="IPR004919">
    <property type="entry name" value="GmrSD_N"/>
</dbReference>
<reference evidence="2 3" key="1">
    <citation type="journal article" date="2009" name="Stand. Genomic Sci.">
        <title>Complete genome sequence of Stackebrandtia nassauensis type strain (LLR-40K-21).</title>
        <authorList>
            <person name="Munk C."/>
            <person name="Lapidus A."/>
            <person name="Copeland A."/>
            <person name="Jando M."/>
            <person name="Mayilraj S."/>
            <person name="Glavina Del Rio T."/>
            <person name="Nolan M."/>
            <person name="Chen F."/>
            <person name="Lucas S."/>
            <person name="Tice H."/>
            <person name="Cheng J.F."/>
            <person name="Han C."/>
            <person name="Detter J.C."/>
            <person name="Bruce D."/>
            <person name="Goodwin L."/>
            <person name="Chain P."/>
            <person name="Pitluck S."/>
            <person name="Goker M."/>
            <person name="Ovchinikova G."/>
            <person name="Pati A."/>
            <person name="Ivanova N."/>
            <person name="Mavromatis K."/>
            <person name="Chen A."/>
            <person name="Palaniappan K."/>
            <person name="Land M."/>
            <person name="Hauser L."/>
            <person name="Chang Y.J."/>
            <person name="Jeffries C.D."/>
            <person name="Bristow J."/>
            <person name="Eisen J.A."/>
            <person name="Markowitz V."/>
            <person name="Hugenholtz P."/>
            <person name="Kyrpides N.C."/>
            <person name="Klenk H.P."/>
        </authorList>
    </citation>
    <scope>NUCLEOTIDE SEQUENCE [LARGE SCALE GENOMIC DNA]</scope>
    <source>
        <strain evidence="3">DSM 44728 / CIP 108903 / NRRL B-16338 / NBRC 102104 / LLR-40K-21</strain>
    </source>
</reference>
<dbReference type="eggNOG" id="COG1403">
    <property type="taxonomic scope" value="Bacteria"/>
</dbReference>
<evidence type="ECO:0000313" key="2">
    <source>
        <dbReference type="EMBL" id="ADD41321.1"/>
    </source>
</evidence>
<dbReference type="AlphaFoldDB" id="D3PX58"/>
<evidence type="ECO:0000313" key="3">
    <source>
        <dbReference type="Proteomes" id="UP000000844"/>
    </source>
</evidence>
<gene>
    <name evidence="2" type="ordered locus">Snas_1618</name>
</gene>